<name>A0ABU8SBR7_9SPHN</name>
<proteinExistence type="predicted"/>
<comment type="caution">
    <text evidence="1">The sequence shown here is derived from an EMBL/GenBank/DDBJ whole genome shotgun (WGS) entry which is preliminary data.</text>
</comment>
<dbReference type="EMBL" id="JBBHJY010000009">
    <property type="protein sequence ID" value="MEJ6011416.1"/>
    <property type="molecule type" value="Genomic_DNA"/>
</dbReference>
<evidence type="ECO:0000313" key="1">
    <source>
        <dbReference type="EMBL" id="MEJ6011416.1"/>
    </source>
</evidence>
<accession>A0ABU8SBR7</accession>
<keyword evidence="2" id="KW-1185">Reference proteome</keyword>
<gene>
    <name evidence="1" type="ORF">WG900_15970</name>
</gene>
<evidence type="ECO:0000313" key="2">
    <source>
        <dbReference type="Proteomes" id="UP001379235"/>
    </source>
</evidence>
<reference evidence="1 2" key="1">
    <citation type="submission" date="2024-03" db="EMBL/GenBank/DDBJ databases">
        <authorList>
            <person name="Jo J.-H."/>
        </authorList>
    </citation>
    <scope>NUCLEOTIDE SEQUENCE [LARGE SCALE GENOMIC DNA]</scope>
    <source>
        <strain evidence="1 2">AS3R-12</strain>
    </source>
</reference>
<dbReference type="Proteomes" id="UP001379235">
    <property type="component" value="Unassembled WGS sequence"/>
</dbReference>
<organism evidence="1 2">
    <name type="scientific">Novosphingobium aquae</name>
    <dbReference type="NCBI Taxonomy" id="3133435"/>
    <lineage>
        <taxon>Bacteria</taxon>
        <taxon>Pseudomonadati</taxon>
        <taxon>Pseudomonadota</taxon>
        <taxon>Alphaproteobacteria</taxon>
        <taxon>Sphingomonadales</taxon>
        <taxon>Sphingomonadaceae</taxon>
        <taxon>Novosphingobium</taxon>
    </lineage>
</organism>
<protein>
    <submittedName>
        <fullName evidence="1">Uncharacterized protein</fullName>
    </submittedName>
</protein>
<sequence>MALALVGMVAARGLGGTCPAQVEAVRQAQPGMVLMAGDPSDPACVGKRRAYRPPS</sequence>
<dbReference type="RefSeq" id="WP_339968652.1">
    <property type="nucleotide sequence ID" value="NZ_JBBHJY010000009.1"/>
</dbReference>